<accession>A0A8J6JE62</accession>
<comment type="caution">
    <text evidence="3">The sequence shown here is derived from an EMBL/GenBank/DDBJ whole genome shotgun (WGS) entry which is preliminary data.</text>
</comment>
<feature type="domain" description="DHHA1" evidence="2">
    <location>
        <begin position="222"/>
        <end position="311"/>
    </location>
</feature>
<dbReference type="GO" id="GO:0003676">
    <property type="term" value="F:nucleic acid binding"/>
    <property type="evidence" value="ECO:0007669"/>
    <property type="project" value="InterPro"/>
</dbReference>
<dbReference type="AlphaFoldDB" id="A0A8J6JE62"/>
<dbReference type="PANTHER" id="PTHR47618:SF1">
    <property type="entry name" value="BIFUNCTIONAL OLIGORIBONUCLEASE AND PAP PHOSPHATASE NRNA"/>
    <property type="match status" value="1"/>
</dbReference>
<keyword evidence="4" id="KW-1185">Reference proteome</keyword>
<dbReference type="Pfam" id="PF02272">
    <property type="entry name" value="DHHA1"/>
    <property type="match status" value="1"/>
</dbReference>
<name>A0A8J6JE62_9FIRM</name>
<dbReference type="Gene3D" id="3.90.1640.10">
    <property type="entry name" value="inorganic pyrophosphatase (n-terminal core)"/>
    <property type="match status" value="1"/>
</dbReference>
<feature type="domain" description="DDH" evidence="1">
    <location>
        <begin position="16"/>
        <end position="150"/>
    </location>
</feature>
<dbReference type="InterPro" id="IPR001667">
    <property type="entry name" value="DDH_dom"/>
</dbReference>
<evidence type="ECO:0000259" key="1">
    <source>
        <dbReference type="Pfam" id="PF01368"/>
    </source>
</evidence>
<organism evidence="3 4">
    <name type="scientific">Lawsonibacter hominis</name>
    <dbReference type="NCBI Taxonomy" id="2763053"/>
    <lineage>
        <taxon>Bacteria</taxon>
        <taxon>Bacillati</taxon>
        <taxon>Bacillota</taxon>
        <taxon>Clostridia</taxon>
        <taxon>Eubacteriales</taxon>
        <taxon>Oscillospiraceae</taxon>
        <taxon>Lawsonibacter</taxon>
    </lineage>
</organism>
<protein>
    <submittedName>
        <fullName evidence="3">Phosphoesterase RecJ domain-containing protein</fullName>
    </submittedName>
</protein>
<dbReference type="InterPro" id="IPR038763">
    <property type="entry name" value="DHH_sf"/>
</dbReference>
<dbReference type="Proteomes" id="UP000661435">
    <property type="component" value="Unassembled WGS sequence"/>
</dbReference>
<dbReference type="SUPFAM" id="SSF64182">
    <property type="entry name" value="DHH phosphoesterases"/>
    <property type="match status" value="1"/>
</dbReference>
<dbReference type="PANTHER" id="PTHR47618">
    <property type="entry name" value="BIFUNCTIONAL OLIGORIBONUCLEASE AND PAP PHOSPHATASE NRNA"/>
    <property type="match status" value="1"/>
</dbReference>
<dbReference type="InterPro" id="IPR003156">
    <property type="entry name" value="DHHA1_dom"/>
</dbReference>
<dbReference type="EMBL" id="JACOPP010000004">
    <property type="protein sequence ID" value="MBC5733004.1"/>
    <property type="molecule type" value="Genomic_DNA"/>
</dbReference>
<dbReference type="InterPro" id="IPR051319">
    <property type="entry name" value="Oligoribo/pAp-PDE_c-di-AMP_PDE"/>
</dbReference>
<dbReference type="Pfam" id="PF01368">
    <property type="entry name" value="DHH"/>
    <property type="match status" value="1"/>
</dbReference>
<evidence type="ECO:0000259" key="2">
    <source>
        <dbReference type="Pfam" id="PF02272"/>
    </source>
</evidence>
<sequence length="316" mass="33619">MDYREAAALLREQDAILILTHKRPDGDTIGCAVGLCAALRKLGKQAWVLPNRDATSLFTPYLEGYLAPEAVRPAFVVSVDIAGRSLFTPEGEVWLTRGIDLAFDHHPSYEGFAAACCVDPGRAACGELIYDVVRQLGPVTAEIAQPLYVAVSTDTGCFQYGNTTPATHRVAAALMEAGIDYASLNKRHFRTKSFRRLRIESMIVEGMERYDGGKTAVATVTLAMMAALGAHEEDVEDIAAFVGQTEGVETSVTIRELAEGECKLSVRTSGGLNATRVCALLGGGGHAAAAGCTVKGSVADAREAILNAIRTVQRDG</sequence>
<proteinExistence type="predicted"/>
<evidence type="ECO:0000313" key="4">
    <source>
        <dbReference type="Proteomes" id="UP000661435"/>
    </source>
</evidence>
<gene>
    <name evidence="3" type="ORF">H8S57_04590</name>
</gene>
<evidence type="ECO:0000313" key="3">
    <source>
        <dbReference type="EMBL" id="MBC5733004.1"/>
    </source>
</evidence>
<dbReference type="Gene3D" id="3.10.310.30">
    <property type="match status" value="1"/>
</dbReference>
<reference evidence="3" key="1">
    <citation type="submission" date="2020-08" db="EMBL/GenBank/DDBJ databases">
        <title>Genome public.</title>
        <authorList>
            <person name="Liu C."/>
            <person name="Sun Q."/>
        </authorList>
    </citation>
    <scope>NUCLEOTIDE SEQUENCE</scope>
    <source>
        <strain evidence="3">NSJ-51</strain>
    </source>
</reference>
<dbReference type="RefSeq" id="WP_186906900.1">
    <property type="nucleotide sequence ID" value="NZ_JACOPP010000004.1"/>
</dbReference>